<feature type="chain" id="PRO_5022699659" evidence="1">
    <location>
        <begin position="24"/>
        <end position="234"/>
    </location>
</feature>
<keyword evidence="1" id="KW-0732">Signal</keyword>
<dbReference type="AlphaFoldDB" id="A0A5B7YEA3"/>
<dbReference type="Pfam" id="PF09694">
    <property type="entry name" value="Gcw_chp"/>
    <property type="match status" value="1"/>
</dbReference>
<name>A0A5B7YEA3_9ALTE</name>
<evidence type="ECO:0000313" key="2">
    <source>
        <dbReference type="EMBL" id="QCZ93898.1"/>
    </source>
</evidence>
<dbReference type="EMBL" id="CP039852">
    <property type="protein sequence ID" value="QCZ93898.1"/>
    <property type="molecule type" value="Genomic_DNA"/>
</dbReference>
<dbReference type="InterPro" id="IPR010239">
    <property type="entry name" value="CHP02001"/>
</dbReference>
<dbReference type="RefSeq" id="WP_139756640.1">
    <property type="nucleotide sequence ID" value="NZ_CP039852.1"/>
</dbReference>
<feature type="signal peptide" evidence="1">
    <location>
        <begin position="1"/>
        <end position="23"/>
    </location>
</feature>
<keyword evidence="3" id="KW-1185">Reference proteome</keyword>
<evidence type="ECO:0000256" key="1">
    <source>
        <dbReference type="SAM" id="SignalP"/>
    </source>
</evidence>
<protein>
    <submittedName>
        <fullName evidence="2">Uncharacterized protein</fullName>
    </submittedName>
</protein>
<gene>
    <name evidence="2" type="ORF">FBQ74_10550</name>
</gene>
<organism evidence="2 3">
    <name type="scientific">Salinimonas iocasae</name>
    <dbReference type="NCBI Taxonomy" id="2572577"/>
    <lineage>
        <taxon>Bacteria</taxon>
        <taxon>Pseudomonadati</taxon>
        <taxon>Pseudomonadota</taxon>
        <taxon>Gammaproteobacteria</taxon>
        <taxon>Alteromonadales</taxon>
        <taxon>Alteromonadaceae</taxon>
        <taxon>Alteromonas/Salinimonas group</taxon>
        <taxon>Salinimonas</taxon>
    </lineage>
</organism>
<proteinExistence type="predicted"/>
<accession>A0A5B7YEA3</accession>
<dbReference type="KEGG" id="salk:FBQ74_10550"/>
<dbReference type="Proteomes" id="UP000304912">
    <property type="component" value="Chromosome"/>
</dbReference>
<dbReference type="NCBIfam" id="TIGR02001">
    <property type="entry name" value="gcw_chp"/>
    <property type="match status" value="1"/>
</dbReference>
<evidence type="ECO:0000313" key="3">
    <source>
        <dbReference type="Proteomes" id="UP000304912"/>
    </source>
</evidence>
<sequence length="234" mass="26557">MKTTKIMKLACTGMLLSCLPAQADWSSTVTVASDYMFNGVSQTRNDPALQASLDYAANQGIYLGAWTSNVDFGGETEQELDFYAGQFRQLSEAWTLDYGIAYYTYLGDSSSSDFNYPEVWAKFGYTWDWGVTEFNGWYSWDYFGYGGSHVIGMLAHTFTLAENHAIRINVDTSNSLDGDRWLWNGNEKSYVHYRIAYQTSWKGFQFELAAEDTTLDRNTADERIVASVSRTFSF</sequence>
<dbReference type="OrthoDB" id="9793561at2"/>
<reference evidence="2 3" key="1">
    <citation type="submission" date="2019-04" db="EMBL/GenBank/DDBJ databases">
        <title>Salinimonas iocasae sp. nov., a halophilic bacterium isolated from the outer tube casing of tubeworms in Okinawa Trough.</title>
        <authorList>
            <person name="Zhang H."/>
            <person name="Wang H."/>
            <person name="Li C."/>
        </authorList>
    </citation>
    <scope>NUCLEOTIDE SEQUENCE [LARGE SCALE GENOMIC DNA]</scope>
    <source>
        <strain evidence="2 3">KX18D6</strain>
    </source>
</reference>